<dbReference type="RefSeq" id="WP_051632678.1">
    <property type="nucleotide sequence ID" value="NZ_JMSZ01000024.1"/>
</dbReference>
<sequence>MPRNLRLFLTLISDSIRVLIPFILLGAVFFYIAWQFVEPAPPSRFTMATGGSGGAYAETGERYAESFAASGFELELLNTAGSVENWQRLLNGDVDAALVQSGTLPEGEAPPLEAVVSIALEPLFVFYRPERVNLTDTQEISRLDQLDGLRIAIGQEGSGTRQLVLTLLEAAGLLEPDAEERYLHAMGGQQAAEALLSGELDVAAFVMAPDAPLMMRLLADPELQVMNFSRASALSRRFPFLTQVTLYEGVVDLQQNLPARDIQLIAPATYIAIRQGVHQSIVQLLIEAAKVDQQRISLVAERTEFPSLLYTDLPIASDARYFYERGPNILHRHLPFWLASLIDRMAILIIPLLAILIPLIRMAPPAFRWRIRRRIYRWYKRLRVIDDDLAKMDLPLSLLQSDLELVRKFENEVADTVVPLSYMEEFYNLRLHVAYIRNRLEERIKAAQE</sequence>
<keyword evidence="1" id="KW-1133">Transmembrane helix</keyword>
<feature type="transmembrane region" description="Helical" evidence="1">
    <location>
        <begin position="7"/>
        <end position="34"/>
    </location>
</feature>
<dbReference type="PANTHER" id="PTHR42941:SF1">
    <property type="entry name" value="SLL1037 PROTEIN"/>
    <property type="match status" value="1"/>
</dbReference>
<keyword evidence="1" id="KW-0812">Transmembrane</keyword>
<comment type="caution">
    <text evidence="2">The sequence shown here is derived from an EMBL/GenBank/DDBJ whole genome shotgun (WGS) entry which is preliminary data.</text>
</comment>
<dbReference type="Gene3D" id="3.40.190.10">
    <property type="entry name" value="Periplasmic binding protein-like II"/>
    <property type="match status" value="2"/>
</dbReference>
<evidence type="ECO:0000313" key="2">
    <source>
        <dbReference type="EMBL" id="KDE39743.1"/>
    </source>
</evidence>
<dbReference type="AlphaFoldDB" id="A0A063Y078"/>
<dbReference type="InterPro" id="IPR011852">
    <property type="entry name" value="TRAP_TAXI"/>
</dbReference>
<dbReference type="STRING" id="267850.ADINL_1783"/>
<dbReference type="PANTHER" id="PTHR42941">
    <property type="entry name" value="SLL1037 PROTEIN"/>
    <property type="match status" value="1"/>
</dbReference>
<protein>
    <submittedName>
        <fullName evidence="2">TRAP-type uncharacterized transport system, periplasmic component</fullName>
    </submittedName>
</protein>
<evidence type="ECO:0000313" key="3">
    <source>
        <dbReference type="Proteomes" id="UP000027318"/>
    </source>
</evidence>
<gene>
    <name evidence="2" type="ORF">ADINL_1783</name>
</gene>
<reference evidence="2 3" key="1">
    <citation type="journal article" date="2005" name="Int. J. Syst. Evol. Microbiol.">
        <title>Nitrincola lacisaponensis gen. nov., sp. nov., a novel alkaliphilic bacterium isolated from an alkaline, saline lake.</title>
        <authorList>
            <person name="Dimitriu P.A."/>
            <person name="Shukla S.K."/>
            <person name="Conradt J."/>
            <person name="Marquez M.C."/>
            <person name="Ventosa A."/>
            <person name="Maglia A."/>
            <person name="Peyton B.M."/>
            <person name="Pinkart H.C."/>
            <person name="Mormile M.R."/>
        </authorList>
    </citation>
    <scope>NUCLEOTIDE SEQUENCE [LARGE SCALE GENOMIC DNA]</scope>
    <source>
        <strain evidence="2 3">4CA</strain>
    </source>
</reference>
<feature type="transmembrane region" description="Helical" evidence="1">
    <location>
        <begin position="345"/>
        <end position="364"/>
    </location>
</feature>
<dbReference type="EMBL" id="JMSZ01000024">
    <property type="protein sequence ID" value="KDE39743.1"/>
    <property type="molecule type" value="Genomic_DNA"/>
</dbReference>
<keyword evidence="3" id="KW-1185">Reference proteome</keyword>
<name>A0A063Y078_9GAMM</name>
<proteinExistence type="predicted"/>
<dbReference type="Proteomes" id="UP000027318">
    <property type="component" value="Unassembled WGS sequence"/>
</dbReference>
<keyword evidence="1" id="KW-0472">Membrane</keyword>
<dbReference type="Pfam" id="PF16868">
    <property type="entry name" value="NMT1_3"/>
    <property type="match status" value="1"/>
</dbReference>
<dbReference type="SUPFAM" id="SSF53850">
    <property type="entry name" value="Periplasmic binding protein-like II"/>
    <property type="match status" value="1"/>
</dbReference>
<dbReference type="OrthoDB" id="237270at2"/>
<organism evidence="2 3">
    <name type="scientific">Nitrincola lacisaponensis</name>
    <dbReference type="NCBI Taxonomy" id="267850"/>
    <lineage>
        <taxon>Bacteria</taxon>
        <taxon>Pseudomonadati</taxon>
        <taxon>Pseudomonadota</taxon>
        <taxon>Gammaproteobacteria</taxon>
        <taxon>Oceanospirillales</taxon>
        <taxon>Oceanospirillaceae</taxon>
        <taxon>Nitrincola</taxon>
    </lineage>
</organism>
<evidence type="ECO:0000256" key="1">
    <source>
        <dbReference type="SAM" id="Phobius"/>
    </source>
</evidence>
<accession>A0A063Y078</accession>